<dbReference type="NCBIfam" id="TIGR01557">
    <property type="entry name" value="myb_SHAQKYF"/>
    <property type="match status" value="1"/>
</dbReference>
<dbReference type="Proteomes" id="UP000823775">
    <property type="component" value="Unassembled WGS sequence"/>
</dbReference>
<evidence type="ECO:0000256" key="1">
    <source>
        <dbReference type="ARBA" id="ARBA00023015"/>
    </source>
</evidence>
<evidence type="ECO:0000256" key="2">
    <source>
        <dbReference type="ARBA" id="ARBA00023163"/>
    </source>
</evidence>
<dbReference type="EMBL" id="JACEIK010000691">
    <property type="protein sequence ID" value="MCD7460967.1"/>
    <property type="molecule type" value="Genomic_DNA"/>
</dbReference>
<evidence type="ECO:0000256" key="3">
    <source>
        <dbReference type="ARBA" id="ARBA00023242"/>
    </source>
</evidence>
<reference evidence="5 6" key="1">
    <citation type="journal article" date="2021" name="BMC Genomics">
        <title>Datura genome reveals duplications of psychoactive alkaloid biosynthetic genes and high mutation rate following tissue culture.</title>
        <authorList>
            <person name="Rajewski A."/>
            <person name="Carter-House D."/>
            <person name="Stajich J."/>
            <person name="Litt A."/>
        </authorList>
    </citation>
    <scope>NUCLEOTIDE SEQUENCE [LARGE SCALE GENOMIC DNA]</scope>
    <source>
        <strain evidence="5">AR-01</strain>
    </source>
</reference>
<evidence type="ECO:0000313" key="6">
    <source>
        <dbReference type="Proteomes" id="UP000823775"/>
    </source>
</evidence>
<keyword evidence="2" id="KW-0804">Transcription</keyword>
<accession>A0ABS8SR79</accession>
<dbReference type="InterPro" id="IPR044841">
    <property type="entry name" value="LUX/BOA-like"/>
</dbReference>
<sequence length="383" mass="43370">MFEEENSQTVEGRDNPMEAPCFDMTKEVCVMLVDDDKKSVTEMINIDDTVGDNEEQPREKKNLSYIEDKRYNIHDAENNVISDRKYEPKRKRGRKHTKQINEEERQSIAIYKVVRRKACIEWTGDLHAKFIKVVQQLGEGRCFPKDILVEMNVSGLIRMQVASHLQRGEFSSTTTISPTTSSSTPHLNIDNPFNNPFMLALNDVGGGIQEQHGTFFEMLGSQGLQGPIIENTNYRSGLAFDSEDHHTQSDYNMDLNAALETTYSGSGTMFGADVENAIVNDYNLNVNVENVTTYLGSKMMSDTFVENMTINGLGATNTNFQQYIGEPNMSDLSHFLVASYESDFVGNDSNEKENCDAYFYFNNMNNLFQNLGPPSANLHRTRQ</sequence>
<protein>
    <submittedName>
        <fullName evidence="5">Uncharacterized protein</fullName>
    </submittedName>
</protein>
<dbReference type="InterPro" id="IPR006447">
    <property type="entry name" value="Myb_dom_plants"/>
</dbReference>
<gene>
    <name evidence="5" type="ORF">HAX54_044922</name>
</gene>
<feature type="compositionally biased region" description="Low complexity" evidence="4">
    <location>
        <begin position="171"/>
        <end position="185"/>
    </location>
</feature>
<keyword evidence="3" id="KW-0539">Nucleus</keyword>
<evidence type="ECO:0000256" key="4">
    <source>
        <dbReference type="SAM" id="MobiDB-lite"/>
    </source>
</evidence>
<keyword evidence="6" id="KW-1185">Reference proteome</keyword>
<proteinExistence type="predicted"/>
<keyword evidence="1" id="KW-0805">Transcription regulation</keyword>
<dbReference type="PANTHER" id="PTHR31442:SF32">
    <property type="entry name" value="TWO-COMPONENT RESPONSE REGULATOR ORR21-LIKE"/>
    <property type="match status" value="1"/>
</dbReference>
<organism evidence="5 6">
    <name type="scientific">Datura stramonium</name>
    <name type="common">Jimsonweed</name>
    <name type="synonym">Common thornapple</name>
    <dbReference type="NCBI Taxonomy" id="4076"/>
    <lineage>
        <taxon>Eukaryota</taxon>
        <taxon>Viridiplantae</taxon>
        <taxon>Streptophyta</taxon>
        <taxon>Embryophyta</taxon>
        <taxon>Tracheophyta</taxon>
        <taxon>Spermatophyta</taxon>
        <taxon>Magnoliopsida</taxon>
        <taxon>eudicotyledons</taxon>
        <taxon>Gunneridae</taxon>
        <taxon>Pentapetalae</taxon>
        <taxon>asterids</taxon>
        <taxon>lamiids</taxon>
        <taxon>Solanales</taxon>
        <taxon>Solanaceae</taxon>
        <taxon>Solanoideae</taxon>
        <taxon>Datureae</taxon>
        <taxon>Datura</taxon>
    </lineage>
</organism>
<evidence type="ECO:0000313" key="5">
    <source>
        <dbReference type="EMBL" id="MCD7460967.1"/>
    </source>
</evidence>
<comment type="caution">
    <text evidence="5">The sequence shown here is derived from an EMBL/GenBank/DDBJ whole genome shotgun (WGS) entry which is preliminary data.</text>
</comment>
<feature type="region of interest" description="Disordered" evidence="4">
    <location>
        <begin position="168"/>
        <end position="188"/>
    </location>
</feature>
<dbReference type="Gene3D" id="1.10.10.60">
    <property type="entry name" value="Homeodomain-like"/>
    <property type="match status" value="1"/>
</dbReference>
<name>A0ABS8SR79_DATST</name>
<dbReference type="PANTHER" id="PTHR31442">
    <property type="entry name" value="HOMEODOMAIN-LIKE SUPERFAMILY PROTEIN-RELATED"/>
    <property type="match status" value="1"/>
</dbReference>
<dbReference type="SUPFAM" id="SSF46689">
    <property type="entry name" value="Homeodomain-like"/>
    <property type="match status" value="1"/>
</dbReference>
<dbReference type="InterPro" id="IPR009057">
    <property type="entry name" value="Homeodomain-like_sf"/>
</dbReference>